<evidence type="ECO:0000313" key="2">
    <source>
        <dbReference type="EMBL" id="AGC47364.1"/>
    </source>
</evidence>
<dbReference type="KEGG" id="msd:MYSTI_06091"/>
<dbReference type="Pfam" id="PF07811">
    <property type="entry name" value="TadE"/>
    <property type="match status" value="1"/>
</dbReference>
<evidence type="ECO:0000259" key="1">
    <source>
        <dbReference type="Pfam" id="PF07811"/>
    </source>
</evidence>
<dbReference type="EMBL" id="CP004025">
    <property type="protein sequence ID" value="AGC47364.1"/>
    <property type="molecule type" value="Genomic_DNA"/>
</dbReference>
<dbReference type="RefSeq" id="WP_015351619.1">
    <property type="nucleotide sequence ID" value="NC_020126.1"/>
</dbReference>
<organism evidence="2 3">
    <name type="scientific">Myxococcus stipitatus (strain DSM 14675 / JCM 12634 / Mx s8)</name>
    <dbReference type="NCBI Taxonomy" id="1278073"/>
    <lineage>
        <taxon>Bacteria</taxon>
        <taxon>Pseudomonadati</taxon>
        <taxon>Myxococcota</taxon>
        <taxon>Myxococcia</taxon>
        <taxon>Myxococcales</taxon>
        <taxon>Cystobacterineae</taxon>
        <taxon>Myxococcaceae</taxon>
        <taxon>Myxococcus</taxon>
    </lineage>
</organism>
<dbReference type="Proteomes" id="UP000011131">
    <property type="component" value="Chromosome"/>
</dbReference>
<name>L7ULL6_MYXSD</name>
<dbReference type="HOGENOM" id="CLU_090593_0_0_7"/>
<reference evidence="2 3" key="1">
    <citation type="journal article" date="2013" name="Genome Announc.">
        <title>Complete genome sequence of Myxococcus stipitatus strain DSM 14675, a fruiting myxobacterium.</title>
        <authorList>
            <person name="Huntley S."/>
            <person name="Kneip S."/>
            <person name="Treuner-Lange A."/>
            <person name="Sogaard-Andersen L."/>
        </authorList>
    </citation>
    <scope>NUCLEOTIDE SEQUENCE [LARGE SCALE GENOMIC DNA]</scope>
    <source>
        <strain evidence="3">DSM 14675 / JCM 12634 / Mx s8</strain>
    </source>
</reference>
<evidence type="ECO:0000313" key="3">
    <source>
        <dbReference type="Proteomes" id="UP000011131"/>
    </source>
</evidence>
<proteinExistence type="predicted"/>
<dbReference type="PATRIC" id="fig|1278073.3.peg.6176"/>
<dbReference type="OrthoDB" id="5490152at2"/>
<dbReference type="STRING" id="1278073.MYSTI_06091"/>
<keyword evidence="3" id="KW-1185">Reference proteome</keyword>
<feature type="domain" description="TadE-like" evidence="1">
    <location>
        <begin position="13"/>
        <end position="55"/>
    </location>
</feature>
<gene>
    <name evidence="2" type="ordered locus">MYSTI_06091</name>
</gene>
<accession>L7ULL6</accession>
<dbReference type="AlphaFoldDB" id="L7ULL6"/>
<dbReference type="eggNOG" id="COG4961">
    <property type="taxonomic scope" value="Bacteria"/>
</dbReference>
<protein>
    <submittedName>
        <fullName evidence="2">Pilus biogenesis protein</fullName>
    </submittedName>
</protein>
<dbReference type="InterPro" id="IPR012495">
    <property type="entry name" value="TadE-like_dom"/>
</dbReference>
<sequence length="245" mass="27024">MRRSRRGEARQRGQAAVESALVLPLTVFLLLGALQLALSHQARLLNEYAAFKVARAASVYRLDCEPMVRAAVLALIPSLSRTGADGAPPQKFIRVARQVLRENRPLAFAFQGAGPIPLVRIHYRLSGFRPGVPFDAQLGPEERTLKAHVRLAYFHELRIPFAGWIVSRVWLASQTGRAWALGADPLTPVRRTAGRVRRASETSPDWVLASQAIDQGYFTVPLVSTWSLRMMSDPLPGAPLEGVCE</sequence>